<keyword evidence="7" id="KW-1185">Reference proteome</keyword>
<organism evidence="6 7">
    <name type="scientific">Aquipuribacter hungaricus</name>
    <dbReference type="NCBI Taxonomy" id="545624"/>
    <lineage>
        <taxon>Bacteria</taxon>
        <taxon>Bacillati</taxon>
        <taxon>Actinomycetota</taxon>
        <taxon>Actinomycetes</taxon>
        <taxon>Micrococcales</taxon>
        <taxon>Intrasporangiaceae</taxon>
        <taxon>Aquipuribacter</taxon>
    </lineage>
</organism>
<dbReference type="PANTHER" id="PTHR43715:SF1">
    <property type="entry name" value="GDP-MANNOSE 4,6 DEHYDRATASE"/>
    <property type="match status" value="1"/>
</dbReference>
<name>A0ABV7WKI4_9MICO</name>
<comment type="caution">
    <text evidence="6">The sequence shown here is derived from an EMBL/GenBank/DDBJ whole genome shotgun (WGS) entry which is preliminary data.</text>
</comment>
<accession>A0ABV7WKI4</accession>
<dbReference type="EC" id="4.2.1.47" evidence="3"/>
<gene>
    <name evidence="6" type="ORF">ACFOLH_18760</name>
</gene>
<evidence type="ECO:0000256" key="2">
    <source>
        <dbReference type="ARBA" id="ARBA00009263"/>
    </source>
</evidence>
<dbReference type="PANTHER" id="PTHR43715">
    <property type="entry name" value="GDP-MANNOSE 4,6-DEHYDRATASE"/>
    <property type="match status" value="1"/>
</dbReference>
<dbReference type="Gene3D" id="3.90.25.10">
    <property type="entry name" value="UDP-galactose 4-epimerase, domain 1"/>
    <property type="match status" value="1"/>
</dbReference>
<evidence type="ECO:0000256" key="3">
    <source>
        <dbReference type="ARBA" id="ARBA00011989"/>
    </source>
</evidence>
<keyword evidence="4 6" id="KW-0456">Lyase</keyword>
<evidence type="ECO:0000313" key="6">
    <source>
        <dbReference type="EMBL" id="MFC3690395.1"/>
    </source>
</evidence>
<evidence type="ECO:0000256" key="1">
    <source>
        <dbReference type="ARBA" id="ARBA00001937"/>
    </source>
</evidence>
<dbReference type="SUPFAM" id="SSF51735">
    <property type="entry name" value="NAD(P)-binding Rossmann-fold domains"/>
    <property type="match status" value="1"/>
</dbReference>
<evidence type="ECO:0000256" key="4">
    <source>
        <dbReference type="ARBA" id="ARBA00023239"/>
    </source>
</evidence>
<dbReference type="RefSeq" id="WP_340295689.1">
    <property type="nucleotide sequence ID" value="NZ_JBBEOI010000281.1"/>
</dbReference>
<feature type="domain" description="NAD(P)-binding" evidence="5">
    <location>
        <begin position="8"/>
        <end position="305"/>
    </location>
</feature>
<proteinExistence type="inferred from homology"/>
<dbReference type="InterPro" id="IPR016040">
    <property type="entry name" value="NAD(P)-bd_dom"/>
</dbReference>
<comment type="similarity">
    <text evidence="2">Belongs to the NAD(P)-dependent epimerase/dehydratase family. GDP-mannose 4,6-dehydratase subfamily.</text>
</comment>
<dbReference type="InterPro" id="IPR006368">
    <property type="entry name" value="GDP_Man_deHydtase"/>
</dbReference>
<evidence type="ECO:0000259" key="5">
    <source>
        <dbReference type="Pfam" id="PF16363"/>
    </source>
</evidence>
<protein>
    <recommendedName>
        <fullName evidence="3">GDP-mannose 4,6-dehydratase</fullName>
        <ecNumber evidence="3">4.2.1.47</ecNumber>
    </recommendedName>
</protein>
<sequence>MPEGRRALVTGVTGQDGGYLAEQLLGEGWQVTGLVRDADEVVTAGVDVEVGDLSDPDLFPALLGRARPDVVFHLAGLSSVARSWDEPALAADVTGAAVARLLGAVAAQETPPRVVVASSAEVFGGGDVSPQDEATPVRPGSPYGAAKAYAWHLARVYRATGLFVSVALLYNHESPRRPDAFVTRKITRGAVDVARGAQQELRLGNLDAVRDWGWAPDYVRALRLMAQADAPDDFVVATGQGRTVRELVATAFAAAGVPAWEDHVVVDPRFYRPVDSVALVGDASHARRVLGWEPSVTFEEIVGEMVEADRAAAAVTGTS</sequence>
<dbReference type="Proteomes" id="UP001595685">
    <property type="component" value="Unassembled WGS sequence"/>
</dbReference>
<dbReference type="EMBL" id="JBHRWW010000022">
    <property type="protein sequence ID" value="MFC3690395.1"/>
    <property type="molecule type" value="Genomic_DNA"/>
</dbReference>
<dbReference type="Pfam" id="PF16363">
    <property type="entry name" value="GDP_Man_Dehyd"/>
    <property type="match status" value="1"/>
</dbReference>
<reference evidence="7" key="1">
    <citation type="journal article" date="2019" name="Int. J. Syst. Evol. Microbiol.">
        <title>The Global Catalogue of Microorganisms (GCM) 10K type strain sequencing project: providing services to taxonomists for standard genome sequencing and annotation.</title>
        <authorList>
            <consortium name="The Broad Institute Genomics Platform"/>
            <consortium name="The Broad Institute Genome Sequencing Center for Infectious Disease"/>
            <person name="Wu L."/>
            <person name="Ma J."/>
        </authorList>
    </citation>
    <scope>NUCLEOTIDE SEQUENCE [LARGE SCALE GENOMIC DNA]</scope>
    <source>
        <strain evidence="7">NCAIM B.02333</strain>
    </source>
</reference>
<evidence type="ECO:0000313" key="7">
    <source>
        <dbReference type="Proteomes" id="UP001595685"/>
    </source>
</evidence>
<dbReference type="GO" id="GO:0008446">
    <property type="term" value="F:GDP-mannose 4,6-dehydratase activity"/>
    <property type="evidence" value="ECO:0007669"/>
    <property type="project" value="UniProtKB-EC"/>
</dbReference>
<dbReference type="CDD" id="cd05260">
    <property type="entry name" value="GDP_MD_SDR_e"/>
    <property type="match status" value="1"/>
</dbReference>
<comment type="cofactor">
    <cofactor evidence="1">
        <name>NADP(+)</name>
        <dbReference type="ChEBI" id="CHEBI:58349"/>
    </cofactor>
</comment>
<dbReference type="Gene3D" id="3.40.50.720">
    <property type="entry name" value="NAD(P)-binding Rossmann-like Domain"/>
    <property type="match status" value="1"/>
</dbReference>
<dbReference type="InterPro" id="IPR036291">
    <property type="entry name" value="NAD(P)-bd_dom_sf"/>
</dbReference>